<dbReference type="GO" id="GO:0005634">
    <property type="term" value="C:nucleus"/>
    <property type="evidence" value="ECO:0007669"/>
    <property type="project" value="UniProtKB-UniRule"/>
</dbReference>
<dbReference type="InterPro" id="IPR009071">
    <property type="entry name" value="HMG_box_dom"/>
</dbReference>
<dbReference type="SUPFAM" id="SSF47095">
    <property type="entry name" value="HMG-box"/>
    <property type="match status" value="1"/>
</dbReference>
<dbReference type="PANTHER" id="PTHR10270:SF161">
    <property type="entry name" value="SEX-DETERMINING REGION Y PROTEIN"/>
    <property type="match status" value="1"/>
</dbReference>
<keyword evidence="1 3" id="KW-0238">DNA-binding</keyword>
<dbReference type="OrthoDB" id="6247875at2759"/>
<dbReference type="CDD" id="cd01389">
    <property type="entry name" value="HMG-box_ROX1-like"/>
    <property type="match status" value="1"/>
</dbReference>
<dbReference type="InterPro" id="IPR036910">
    <property type="entry name" value="HMG_box_dom_sf"/>
</dbReference>
<dbReference type="EMBL" id="SGPM01000167">
    <property type="protein sequence ID" value="THH28622.1"/>
    <property type="molecule type" value="Genomic_DNA"/>
</dbReference>
<protein>
    <recommendedName>
        <fullName evidence="5">HMG box domain-containing protein</fullName>
    </recommendedName>
</protein>
<keyword evidence="2" id="KW-0804">Transcription</keyword>
<keyword evidence="3" id="KW-0539">Nucleus</keyword>
<organism evidence="6 7">
    <name type="scientific">Antrodiella citrinella</name>
    <dbReference type="NCBI Taxonomy" id="2447956"/>
    <lineage>
        <taxon>Eukaryota</taxon>
        <taxon>Fungi</taxon>
        <taxon>Dikarya</taxon>
        <taxon>Basidiomycota</taxon>
        <taxon>Agaricomycotina</taxon>
        <taxon>Agaricomycetes</taxon>
        <taxon>Polyporales</taxon>
        <taxon>Steccherinaceae</taxon>
        <taxon>Antrodiella</taxon>
    </lineage>
</organism>
<dbReference type="AlphaFoldDB" id="A0A4S4MR96"/>
<dbReference type="PANTHER" id="PTHR10270">
    <property type="entry name" value="SOX TRANSCRIPTION FACTOR"/>
    <property type="match status" value="1"/>
</dbReference>
<evidence type="ECO:0000313" key="6">
    <source>
        <dbReference type="EMBL" id="THH28622.1"/>
    </source>
</evidence>
<gene>
    <name evidence="6" type="ORF">EUX98_g5566</name>
</gene>
<evidence type="ECO:0000256" key="3">
    <source>
        <dbReference type="PROSITE-ProRule" id="PRU00267"/>
    </source>
</evidence>
<name>A0A4S4MR96_9APHY</name>
<proteinExistence type="predicted"/>
<dbReference type="Pfam" id="PF00505">
    <property type="entry name" value="HMG_box"/>
    <property type="match status" value="1"/>
</dbReference>
<evidence type="ECO:0000313" key="7">
    <source>
        <dbReference type="Proteomes" id="UP000308730"/>
    </source>
</evidence>
<feature type="region of interest" description="Disordered" evidence="4">
    <location>
        <begin position="152"/>
        <end position="173"/>
    </location>
</feature>
<dbReference type="Gene3D" id="1.10.30.10">
    <property type="entry name" value="High mobility group box domain"/>
    <property type="match status" value="1"/>
</dbReference>
<reference evidence="6 7" key="1">
    <citation type="submission" date="2019-02" db="EMBL/GenBank/DDBJ databases">
        <title>Genome sequencing of the rare red list fungi Antrodiella citrinella (Flaviporus citrinellus).</title>
        <authorList>
            <person name="Buettner E."/>
            <person name="Kellner H."/>
        </authorList>
    </citation>
    <scope>NUCLEOTIDE SEQUENCE [LARGE SCALE GENOMIC DNA]</scope>
    <source>
        <strain evidence="6 7">DSM 108506</strain>
    </source>
</reference>
<feature type="region of interest" description="Disordered" evidence="4">
    <location>
        <begin position="72"/>
        <end position="112"/>
    </location>
</feature>
<dbReference type="Proteomes" id="UP000308730">
    <property type="component" value="Unassembled WGS sequence"/>
</dbReference>
<keyword evidence="7" id="KW-1185">Reference proteome</keyword>
<feature type="domain" description="HMG box" evidence="5">
    <location>
        <begin position="11"/>
        <end position="77"/>
    </location>
</feature>
<dbReference type="InterPro" id="IPR050140">
    <property type="entry name" value="SRY-related_HMG-box_TF-like"/>
</dbReference>
<dbReference type="GO" id="GO:0000978">
    <property type="term" value="F:RNA polymerase II cis-regulatory region sequence-specific DNA binding"/>
    <property type="evidence" value="ECO:0007669"/>
    <property type="project" value="TreeGrafter"/>
</dbReference>
<feature type="compositionally biased region" description="Basic and acidic residues" evidence="4">
    <location>
        <begin position="81"/>
        <end position="112"/>
    </location>
</feature>
<dbReference type="PROSITE" id="PS50118">
    <property type="entry name" value="HMG_BOX_2"/>
    <property type="match status" value="1"/>
</dbReference>
<sequence length="433" mass="48536">MPRKPKPDGPIPRPRNAWLIFRCEASPRYRKTRIAQSSVSQLASLEWKSMDYEARLPYFKKAEVEKAKHMLKYPDYKYNPKSKEQKETEKRAAQEQKRVEAEQRREDAKRRKISESHFVANSHTTPYVAASVMNNAQNALVPALPHVPIAAPMQCPPSPSAKDAPRRKSRSPPHLLAFPDALTAMVPPYTQEEQWAALDPSLEPSSSSQYDGYQQELPMKRTHEEMTHRDAANMALSLDDYTDLDDFVQSMVLGFPVHNMPENPPQPQPEQGEVWNNYIQPDADPAQFWDQLTDIDNGMSLNGGQSFSSPHDQWAQYEDPTAASGVFNFGLDLPSDFRPETFLHNPDASYGAPSVALTPQQDDLGMDMSLFDFSDCIDTAYDEQSVASGSSAPAPAPAQVFQNYAPPAGPSSSRRRVGGTWDFMTGSSRHPSY</sequence>
<evidence type="ECO:0000256" key="4">
    <source>
        <dbReference type="SAM" id="MobiDB-lite"/>
    </source>
</evidence>
<evidence type="ECO:0000256" key="2">
    <source>
        <dbReference type="ARBA" id="ARBA00023163"/>
    </source>
</evidence>
<dbReference type="GO" id="GO:0001228">
    <property type="term" value="F:DNA-binding transcription activator activity, RNA polymerase II-specific"/>
    <property type="evidence" value="ECO:0007669"/>
    <property type="project" value="TreeGrafter"/>
</dbReference>
<evidence type="ECO:0000259" key="5">
    <source>
        <dbReference type="PROSITE" id="PS50118"/>
    </source>
</evidence>
<feature type="DNA-binding region" description="HMG box" evidence="3">
    <location>
        <begin position="11"/>
        <end position="77"/>
    </location>
</feature>
<dbReference type="SMART" id="SM00398">
    <property type="entry name" value="HMG"/>
    <property type="match status" value="1"/>
</dbReference>
<accession>A0A4S4MR96</accession>
<comment type="caution">
    <text evidence="6">The sequence shown here is derived from an EMBL/GenBank/DDBJ whole genome shotgun (WGS) entry which is preliminary data.</text>
</comment>
<dbReference type="GO" id="GO:0030154">
    <property type="term" value="P:cell differentiation"/>
    <property type="evidence" value="ECO:0007669"/>
    <property type="project" value="TreeGrafter"/>
</dbReference>
<evidence type="ECO:0000256" key="1">
    <source>
        <dbReference type="ARBA" id="ARBA00023125"/>
    </source>
</evidence>
<feature type="region of interest" description="Disordered" evidence="4">
    <location>
        <begin position="387"/>
        <end position="433"/>
    </location>
</feature>